<keyword evidence="2" id="KW-0223">Dioxygenase</keyword>
<protein>
    <submittedName>
        <fullName evidence="2">Extradiol dioxygenase</fullName>
    </submittedName>
</protein>
<keyword evidence="2" id="KW-0560">Oxidoreductase</keyword>
<dbReference type="AlphaFoldDB" id="A0A8J3QL26"/>
<reference evidence="2" key="1">
    <citation type="submission" date="2021-01" db="EMBL/GenBank/DDBJ databases">
        <title>Whole genome shotgun sequence of Rhizocola hellebori NBRC 109834.</title>
        <authorList>
            <person name="Komaki H."/>
            <person name="Tamura T."/>
        </authorList>
    </citation>
    <scope>NUCLEOTIDE SEQUENCE</scope>
    <source>
        <strain evidence="2">NBRC 109834</strain>
    </source>
</reference>
<accession>A0A8J3QL26</accession>
<dbReference type="SUPFAM" id="SSF54593">
    <property type="entry name" value="Glyoxalase/Bleomycin resistance protein/Dihydroxybiphenyl dioxygenase"/>
    <property type="match status" value="1"/>
</dbReference>
<evidence type="ECO:0000259" key="1">
    <source>
        <dbReference type="PROSITE" id="PS51819"/>
    </source>
</evidence>
<proteinExistence type="predicted"/>
<dbReference type="GO" id="GO:0051213">
    <property type="term" value="F:dioxygenase activity"/>
    <property type="evidence" value="ECO:0007669"/>
    <property type="project" value="UniProtKB-KW"/>
</dbReference>
<dbReference type="Proteomes" id="UP000612899">
    <property type="component" value="Unassembled WGS sequence"/>
</dbReference>
<dbReference type="PANTHER" id="PTHR34109">
    <property type="entry name" value="BNAUNNG04460D PROTEIN-RELATED"/>
    <property type="match status" value="1"/>
</dbReference>
<evidence type="ECO:0000313" key="3">
    <source>
        <dbReference type="Proteomes" id="UP000612899"/>
    </source>
</evidence>
<comment type="caution">
    <text evidence="2">The sequence shown here is derived from an EMBL/GenBank/DDBJ whole genome shotgun (WGS) entry which is preliminary data.</text>
</comment>
<dbReference type="InterPro" id="IPR004360">
    <property type="entry name" value="Glyas_Fos-R_dOase_dom"/>
</dbReference>
<dbReference type="InterPro" id="IPR029068">
    <property type="entry name" value="Glyas_Bleomycin-R_OHBP_Dase"/>
</dbReference>
<organism evidence="2 3">
    <name type="scientific">Rhizocola hellebori</name>
    <dbReference type="NCBI Taxonomy" id="1392758"/>
    <lineage>
        <taxon>Bacteria</taxon>
        <taxon>Bacillati</taxon>
        <taxon>Actinomycetota</taxon>
        <taxon>Actinomycetes</taxon>
        <taxon>Micromonosporales</taxon>
        <taxon>Micromonosporaceae</taxon>
        <taxon>Rhizocola</taxon>
    </lineage>
</organism>
<gene>
    <name evidence="2" type="ORF">Rhe02_97570</name>
</gene>
<keyword evidence="3" id="KW-1185">Reference proteome</keyword>
<sequence length="120" mass="12982">MFDELFPILSTADMAKALGFYRDLLGARVTYQFPPEGDPDYVSLTIGGSSLGIAVDDKTHAMTNDRVAFWVYTSDCDAAIALLSAGGVQIVQEPADQPWGERMAEVRDPDGNRVLIAARG</sequence>
<feature type="domain" description="VOC" evidence="1">
    <location>
        <begin position="1"/>
        <end position="119"/>
    </location>
</feature>
<name>A0A8J3QL26_9ACTN</name>
<dbReference type="PROSITE" id="PS51819">
    <property type="entry name" value="VOC"/>
    <property type="match status" value="1"/>
</dbReference>
<dbReference type="EMBL" id="BONY01000155">
    <property type="protein sequence ID" value="GIH11690.1"/>
    <property type="molecule type" value="Genomic_DNA"/>
</dbReference>
<dbReference type="Pfam" id="PF00903">
    <property type="entry name" value="Glyoxalase"/>
    <property type="match status" value="1"/>
</dbReference>
<dbReference type="InterPro" id="IPR037523">
    <property type="entry name" value="VOC_core"/>
</dbReference>
<dbReference type="RefSeq" id="WP_203915416.1">
    <property type="nucleotide sequence ID" value="NZ_BONY01000155.1"/>
</dbReference>
<dbReference type="Gene3D" id="3.10.180.10">
    <property type="entry name" value="2,3-Dihydroxybiphenyl 1,2-Dioxygenase, domain 1"/>
    <property type="match status" value="1"/>
</dbReference>
<evidence type="ECO:0000313" key="2">
    <source>
        <dbReference type="EMBL" id="GIH11690.1"/>
    </source>
</evidence>